<organism evidence="13 14">
    <name type="scientific">Dermatophagoides pteronyssinus</name>
    <name type="common">European house dust mite</name>
    <dbReference type="NCBI Taxonomy" id="6956"/>
    <lineage>
        <taxon>Eukaryota</taxon>
        <taxon>Metazoa</taxon>
        <taxon>Ecdysozoa</taxon>
        <taxon>Arthropoda</taxon>
        <taxon>Chelicerata</taxon>
        <taxon>Arachnida</taxon>
        <taxon>Acari</taxon>
        <taxon>Acariformes</taxon>
        <taxon>Sarcoptiformes</taxon>
        <taxon>Astigmata</taxon>
        <taxon>Psoroptidia</taxon>
        <taxon>Analgoidea</taxon>
        <taxon>Pyroglyphidae</taxon>
        <taxon>Dermatophagoidinae</taxon>
        <taxon>Dermatophagoides</taxon>
    </lineage>
</organism>
<dbReference type="InterPro" id="IPR013087">
    <property type="entry name" value="Znf_C2H2_type"/>
</dbReference>
<feature type="region of interest" description="Disordered" evidence="11">
    <location>
        <begin position="1"/>
        <end position="29"/>
    </location>
</feature>
<keyword evidence="8" id="KW-0804">Transcription</keyword>
<reference evidence="14" key="1">
    <citation type="submission" date="2025-08" db="UniProtKB">
        <authorList>
            <consortium name="RefSeq"/>
        </authorList>
    </citation>
    <scope>IDENTIFICATION</scope>
    <source>
        <strain evidence="14">Airmid</strain>
    </source>
</reference>
<feature type="region of interest" description="Disordered" evidence="11">
    <location>
        <begin position="1251"/>
        <end position="1325"/>
    </location>
</feature>
<feature type="region of interest" description="Disordered" evidence="11">
    <location>
        <begin position="1342"/>
        <end position="1429"/>
    </location>
</feature>
<dbReference type="Proteomes" id="UP000515146">
    <property type="component" value="Unplaced"/>
</dbReference>
<keyword evidence="14" id="KW-0418">Kinase</keyword>
<keyword evidence="3" id="KW-0677">Repeat</keyword>
<feature type="compositionally biased region" description="Basic and acidic residues" evidence="11">
    <location>
        <begin position="1829"/>
        <end position="1846"/>
    </location>
</feature>
<dbReference type="InParanoid" id="A0A6P6YFL3"/>
<dbReference type="FunFam" id="3.30.160.60:FF:000126">
    <property type="entry name" value="Mds1 and evi1 complex locus protein"/>
    <property type="match status" value="1"/>
</dbReference>
<dbReference type="SUPFAM" id="SSF57667">
    <property type="entry name" value="beta-beta-alpha zinc fingers"/>
    <property type="match status" value="4"/>
</dbReference>
<evidence type="ECO:0000259" key="12">
    <source>
        <dbReference type="PROSITE" id="PS50157"/>
    </source>
</evidence>
<feature type="compositionally biased region" description="Low complexity" evidence="11">
    <location>
        <begin position="421"/>
        <end position="433"/>
    </location>
</feature>
<dbReference type="OMA" id="IFHWRSN"/>
<evidence type="ECO:0000256" key="3">
    <source>
        <dbReference type="ARBA" id="ARBA00022737"/>
    </source>
</evidence>
<feature type="compositionally biased region" description="Basic residues" evidence="11">
    <location>
        <begin position="1399"/>
        <end position="1414"/>
    </location>
</feature>
<dbReference type="GO" id="GO:0016301">
    <property type="term" value="F:kinase activity"/>
    <property type="evidence" value="ECO:0007669"/>
    <property type="project" value="UniProtKB-KW"/>
</dbReference>
<keyword evidence="2" id="KW-0479">Metal-binding</keyword>
<feature type="compositionally biased region" description="Basic and acidic residues" evidence="11">
    <location>
        <begin position="1795"/>
        <end position="1817"/>
    </location>
</feature>
<dbReference type="Gene3D" id="2.170.270.10">
    <property type="entry name" value="SET domain"/>
    <property type="match status" value="1"/>
</dbReference>
<dbReference type="PANTHER" id="PTHR16515:SF49">
    <property type="entry name" value="GASTRULA ZINC FINGER PROTEIN XLCGF49.1-LIKE-RELATED"/>
    <property type="match status" value="1"/>
</dbReference>
<dbReference type="KEGG" id="dpte:113797410"/>
<dbReference type="GO" id="GO:0006355">
    <property type="term" value="P:regulation of DNA-templated transcription"/>
    <property type="evidence" value="ECO:0007669"/>
    <property type="project" value="UniProtKB-ARBA"/>
</dbReference>
<dbReference type="InterPro" id="IPR046341">
    <property type="entry name" value="SET_dom_sf"/>
</dbReference>
<accession>A0A6P6YFL3</accession>
<keyword evidence="14" id="KW-0808">Transferase</keyword>
<feature type="compositionally biased region" description="Basic and acidic residues" evidence="11">
    <location>
        <begin position="464"/>
        <end position="498"/>
    </location>
</feature>
<keyword evidence="9" id="KW-0539">Nucleus</keyword>
<feature type="compositionally biased region" description="Low complexity" evidence="11">
    <location>
        <begin position="1342"/>
        <end position="1356"/>
    </location>
</feature>
<comment type="subcellular location">
    <subcellularLocation>
        <location evidence="1">Nucleus</location>
    </subcellularLocation>
</comment>
<evidence type="ECO:0000256" key="1">
    <source>
        <dbReference type="ARBA" id="ARBA00004123"/>
    </source>
</evidence>
<keyword evidence="7" id="KW-0238">DNA-binding</keyword>
<feature type="compositionally biased region" description="Basic and acidic residues" evidence="11">
    <location>
        <begin position="903"/>
        <end position="914"/>
    </location>
</feature>
<feature type="compositionally biased region" description="Low complexity" evidence="11">
    <location>
        <begin position="1517"/>
        <end position="1532"/>
    </location>
</feature>
<feature type="compositionally biased region" description="Acidic residues" evidence="11">
    <location>
        <begin position="501"/>
        <end position="526"/>
    </location>
</feature>
<feature type="region of interest" description="Disordered" evidence="11">
    <location>
        <begin position="822"/>
        <end position="972"/>
    </location>
</feature>
<feature type="compositionally biased region" description="Polar residues" evidence="11">
    <location>
        <begin position="1190"/>
        <end position="1214"/>
    </location>
</feature>
<dbReference type="FunFam" id="3.30.160.60:FF:000112">
    <property type="entry name" value="Mds1 and evi1 complex locus protein"/>
    <property type="match status" value="1"/>
</dbReference>
<evidence type="ECO:0000256" key="4">
    <source>
        <dbReference type="ARBA" id="ARBA00022771"/>
    </source>
</evidence>
<evidence type="ECO:0000256" key="7">
    <source>
        <dbReference type="ARBA" id="ARBA00023125"/>
    </source>
</evidence>
<sequence>MITDLLTPSSLRQPKSTNTKQSNIEKRNRSIKINDQNHKHSSMAPGNLVTDNNHLPISPTISANTMASYLSSLLHPHHQHYIHSLPTHSDVYSEQYAQINKLSPTINPLLNNHQKFMDKSTNFDINTSTFFEQIYAKHFPNLPDKLKVYYNNKSTSNDNESMMMMMSNTILKNFYIATSIDIQRSTTFGPYTAKIGKSRQHLSNADQCFKVTDRSGTFSAWVELKDPQVYNWIAAIRHLNQNLTEAEQQLADNDDDSDNGNNIQSNKKRSTILVDNDSSYHYKNSAEEKIKSRDANAILLLFCGQIYLEVTRDLTRGQELILYSNQVLLIHEHDVCYQNNGNRQTGYRYGNGLITGQTTTTNKSSSSSVVANLNSNFEQQQLPYQNHNHQQQHSNHSISDHSIDSLCSNQNNIIDHKRQQKQQQQQQLRSSSSNRKHHRNRRSSTKTIISSDVESKSVGDNGDNECKSNAEEIDRDELKNQDLSFKDKSCKQQSEHFADNNNDDDDDDECYDDENDEQPPNDEESNDSNGRYDDSQNSLLDPNESENREYRCDQCTKIFHWRSNLIRHQASHDHNRRYSCEACRKSFTDQSNLQRHVRSQHLGARAHACPECGKTFATSSGLKQHTHIHSSVKPFRCEVCSKAYTQFSNLCRHKRMHANCRLQIRCDRCSQSFSTVTALTKHKRFCNDSTSNSTQNSKITTGVLISPTTSTTSRNSCENNLKKQISNQSNQQHKTGISNLFNSPIFSNNTELSQFSDDNINSNLLQLFQNSQNPTFALAAAAAAANPLLSHLFNPLLLQQTFLNDQIENKLLDKQEFNDKTSIDGAELNDSNKLNNKNDDETERSSSRSSSVSSHSEDSNNCEENVPSLHIDSKQASNSENNLETKSLEESISDNQESNELESIDKNKTKVKNSDEDDKAMSTTSSQHHHTNNHRHHNRRSSQTSHHQDVSTTESISNMFPFSSTNTSAGSGSIASPNFDYRTAAALAQSIQSKFFHKNATGKDSPNYNVQDEPEKTKKSTNFSINSFLDQTTNNDNSGKKHNPDEKPLDLSSPSGLGPTMSPTLLKHHKTGLDSFLQTAGASSNNVMLQQAMAAAMSNQHFGSSPSSSVSSTNDHLIRQQQQALTAFLYGNPAAAAAMDPPTAAAAAMIQQQQQHQQQQALNAQQFDWNQFLFEHYRFLMANNANKPMTNSGNVNNQNDNPFLSSMATSTKVSSPYGVSGSRVPSNQTSIAQQQSNSWLESFQMMQKLIQDQQQNNKTSSKHQQQQSSPSSKTSSSYHSSGSSPFFGPNLSAFPGVHHQPPASLVNHNHPHSQHRYSNGFPIQSSGASIAGNNTFTSTTSNVVSTPISTSSPNSIDKSPAMVKKAVPSSMNSTSASNPSKGSSASARKSSNTQPQHSSTKHRYLNSGHHHPHLPTKIVPPNPLTSHRSGKERYACRYCGKMFPRSANLTRHLRTHTGEQPYKCKYCERSFSISSNLQRHVRNIHNKEKPFKCHLCDRCFGQQTNLDRHLKKHESDQQTLPSQTSQSSLPPTMVDPERIKEFLRLQQQQPNIPLDDSYFGEIRSFMGKVMNKNNNNSNHLKNSHSAAAVVAAMNRGGQNLNDVLAAGNPALETLQKIYPLLPDLTNAWKMNKKMNGNPSDSQNYKKNSVDKKSNGSLDGNNSEATMIEDDDDEDIDDDVDEDEEEEEEECSVNSGAESCSVDGDASGVDIESELDVETASPQTTISSNIATNNKEDDQESLVDDDYDGGKDYKREKIDVSKKSTKRKQNFDDEDDIENEEELIVEEEGFEDEDSNDNKDFEDKDQYAKEEEEKEQVIRKSPSYRKRSRNRDDINDGQESDIKIKNEEIEEDPIEV</sequence>
<evidence type="ECO:0000256" key="2">
    <source>
        <dbReference type="ARBA" id="ARBA00022723"/>
    </source>
</evidence>
<dbReference type="InterPro" id="IPR050331">
    <property type="entry name" value="Zinc_finger"/>
</dbReference>
<feature type="compositionally biased region" description="Polar residues" evidence="11">
    <location>
        <begin position="950"/>
        <end position="972"/>
    </location>
</feature>
<feature type="domain" description="C2H2-type" evidence="12">
    <location>
        <begin position="664"/>
        <end position="693"/>
    </location>
</feature>
<feature type="compositionally biased region" description="Polar residues" evidence="11">
    <location>
        <begin position="1020"/>
        <end position="1037"/>
    </location>
</feature>
<keyword evidence="13" id="KW-1185">Reference proteome</keyword>
<feature type="compositionally biased region" description="Polar residues" evidence="11">
    <location>
        <begin position="874"/>
        <end position="885"/>
    </location>
</feature>
<dbReference type="Gene3D" id="3.30.160.60">
    <property type="entry name" value="Classic Zinc Finger"/>
    <property type="match status" value="7"/>
</dbReference>
<feature type="compositionally biased region" description="Basic and acidic residues" evidence="11">
    <location>
        <begin position="1747"/>
        <end position="1761"/>
    </location>
</feature>
<dbReference type="FunFam" id="3.30.160.60:FF:000159">
    <property type="entry name" value="Mds1 and evi1 complex locus protein"/>
    <property type="match status" value="1"/>
</dbReference>
<feature type="domain" description="C2H2-type" evidence="12">
    <location>
        <begin position="635"/>
        <end position="662"/>
    </location>
</feature>
<dbReference type="Pfam" id="PF00096">
    <property type="entry name" value="zf-C2H2"/>
    <property type="match status" value="6"/>
</dbReference>
<feature type="domain" description="C2H2-type" evidence="12">
    <location>
        <begin position="550"/>
        <end position="577"/>
    </location>
</feature>
<feature type="compositionally biased region" description="Polar residues" evidence="11">
    <location>
        <begin position="1223"/>
        <end position="1236"/>
    </location>
</feature>
<feature type="compositionally biased region" description="Polar residues" evidence="11">
    <location>
        <begin position="1"/>
        <end position="22"/>
    </location>
</feature>
<dbReference type="FunFam" id="3.30.160.60:FF:000150">
    <property type="entry name" value="Mds1 and evi1 complex locus protein"/>
    <property type="match status" value="1"/>
</dbReference>
<evidence type="ECO:0000256" key="11">
    <source>
        <dbReference type="SAM" id="MobiDB-lite"/>
    </source>
</evidence>
<evidence type="ECO:0000256" key="5">
    <source>
        <dbReference type="ARBA" id="ARBA00022833"/>
    </source>
</evidence>
<keyword evidence="5" id="KW-0862">Zinc</keyword>
<feature type="compositionally biased region" description="Basic and acidic residues" evidence="11">
    <location>
        <begin position="1038"/>
        <end position="1049"/>
    </location>
</feature>
<keyword evidence="6" id="KW-0805">Transcription regulation</keyword>
<feature type="region of interest" description="Disordered" evidence="11">
    <location>
        <begin position="1631"/>
        <end position="1855"/>
    </location>
</feature>
<dbReference type="PROSITE" id="PS00028">
    <property type="entry name" value="ZINC_FINGER_C2H2_1"/>
    <property type="match status" value="7"/>
</dbReference>
<evidence type="ECO:0000256" key="6">
    <source>
        <dbReference type="ARBA" id="ARBA00023015"/>
    </source>
</evidence>
<evidence type="ECO:0000256" key="9">
    <source>
        <dbReference type="ARBA" id="ARBA00023242"/>
    </source>
</evidence>
<feature type="compositionally biased region" description="Low complexity" evidence="11">
    <location>
        <begin position="1251"/>
        <end position="1288"/>
    </location>
</feature>
<protein>
    <submittedName>
        <fullName evidence="14">Probable serine/threonine-protein kinase DDB_G0282963</fullName>
    </submittedName>
</protein>
<feature type="compositionally biased region" description="Acidic residues" evidence="11">
    <location>
        <begin position="1771"/>
        <end position="1794"/>
    </location>
</feature>
<feature type="region of interest" description="Disordered" evidence="11">
    <location>
        <begin position="385"/>
        <end position="546"/>
    </location>
</feature>
<keyword evidence="4 10" id="KW-0863">Zinc-finger</keyword>
<feature type="compositionally biased region" description="Acidic residues" evidence="11">
    <location>
        <begin position="1736"/>
        <end position="1746"/>
    </location>
</feature>
<dbReference type="GO" id="GO:0008270">
    <property type="term" value="F:zinc ion binding"/>
    <property type="evidence" value="ECO:0007669"/>
    <property type="project" value="UniProtKB-KW"/>
</dbReference>
<evidence type="ECO:0000256" key="10">
    <source>
        <dbReference type="PROSITE-ProRule" id="PRU00042"/>
    </source>
</evidence>
<evidence type="ECO:0000313" key="13">
    <source>
        <dbReference type="Proteomes" id="UP000515146"/>
    </source>
</evidence>
<feature type="compositionally biased region" description="Basic residues" evidence="11">
    <location>
        <begin position="434"/>
        <end position="444"/>
    </location>
</feature>
<feature type="domain" description="C2H2-type" evidence="12">
    <location>
        <begin position="1434"/>
        <end position="1461"/>
    </location>
</feature>
<gene>
    <name evidence="14" type="primary">LOC113797410</name>
</gene>
<feature type="domain" description="C2H2-type" evidence="12">
    <location>
        <begin position="1491"/>
        <end position="1518"/>
    </location>
</feature>
<feature type="domain" description="C2H2-type" evidence="12">
    <location>
        <begin position="1462"/>
        <end position="1490"/>
    </location>
</feature>
<feature type="region of interest" description="Disordered" evidence="11">
    <location>
        <begin position="1510"/>
        <end position="1532"/>
    </location>
</feature>
<dbReference type="OrthoDB" id="9368434at2759"/>
<name>A0A6P6YFL3_DERPT</name>
<dbReference type="PANTHER" id="PTHR16515">
    <property type="entry name" value="PR DOMAIN ZINC FINGER PROTEIN"/>
    <property type="match status" value="1"/>
</dbReference>
<feature type="compositionally biased region" description="Polar residues" evidence="11">
    <location>
        <begin position="1719"/>
        <end position="1732"/>
    </location>
</feature>
<feature type="compositionally biased region" description="Polar residues" evidence="11">
    <location>
        <begin position="1634"/>
        <end position="1646"/>
    </location>
</feature>
<dbReference type="RefSeq" id="XP_027203579.1">
    <property type="nucleotide sequence ID" value="XM_027347778.1"/>
</dbReference>
<feature type="domain" description="C2H2-type" evidence="12">
    <location>
        <begin position="578"/>
        <end position="606"/>
    </location>
</feature>
<feature type="compositionally biased region" description="Basic and acidic residues" evidence="11">
    <location>
        <begin position="836"/>
        <end position="846"/>
    </location>
</feature>
<dbReference type="SMART" id="SM00355">
    <property type="entry name" value="ZnF_C2H2"/>
    <property type="match status" value="8"/>
</dbReference>
<feature type="region of interest" description="Disordered" evidence="11">
    <location>
        <begin position="1190"/>
        <end position="1236"/>
    </location>
</feature>
<dbReference type="FunFam" id="3.30.160.60:FF:000929">
    <property type="entry name" value="Uncharacterized protein, isoform B"/>
    <property type="match status" value="1"/>
</dbReference>
<dbReference type="GO" id="GO:0003677">
    <property type="term" value="F:DNA binding"/>
    <property type="evidence" value="ECO:0007669"/>
    <property type="project" value="UniProtKB-KW"/>
</dbReference>
<feature type="compositionally biased region" description="Acidic residues" evidence="11">
    <location>
        <begin position="1666"/>
        <end position="1690"/>
    </location>
</feature>
<feature type="region of interest" description="Disordered" evidence="11">
    <location>
        <begin position="997"/>
        <end position="1062"/>
    </location>
</feature>
<dbReference type="Pfam" id="PF13912">
    <property type="entry name" value="zf-C2H2_6"/>
    <property type="match status" value="1"/>
</dbReference>
<feature type="compositionally biased region" description="Basic residues" evidence="11">
    <location>
        <begin position="927"/>
        <end position="940"/>
    </location>
</feature>
<evidence type="ECO:0000256" key="8">
    <source>
        <dbReference type="ARBA" id="ARBA00023163"/>
    </source>
</evidence>
<evidence type="ECO:0000313" key="14">
    <source>
        <dbReference type="RefSeq" id="XP_027203579.1"/>
    </source>
</evidence>
<dbReference type="InterPro" id="IPR036236">
    <property type="entry name" value="Znf_C2H2_sf"/>
</dbReference>
<dbReference type="GO" id="GO:0005634">
    <property type="term" value="C:nucleus"/>
    <property type="evidence" value="ECO:0007669"/>
    <property type="project" value="UniProtKB-SubCell"/>
</dbReference>
<feature type="compositionally biased region" description="Low complexity" evidence="11">
    <location>
        <begin position="1368"/>
        <end position="1391"/>
    </location>
</feature>
<feature type="compositionally biased region" description="Low complexity" evidence="11">
    <location>
        <begin position="385"/>
        <end position="397"/>
    </location>
</feature>
<feature type="compositionally biased region" description="Polar residues" evidence="11">
    <location>
        <begin position="1654"/>
        <end position="1664"/>
    </location>
</feature>
<feature type="domain" description="C2H2-type" evidence="12">
    <location>
        <begin position="607"/>
        <end position="634"/>
    </location>
</feature>
<proteinExistence type="predicted"/>
<dbReference type="PROSITE" id="PS50157">
    <property type="entry name" value="ZINC_FINGER_C2H2_2"/>
    <property type="match status" value="8"/>
</dbReference>